<dbReference type="GO" id="GO:0008270">
    <property type="term" value="F:zinc ion binding"/>
    <property type="evidence" value="ECO:0007669"/>
    <property type="project" value="UniProtKB-KW"/>
</dbReference>
<dbReference type="InterPro" id="IPR009145">
    <property type="entry name" value="U2AF_small"/>
</dbReference>
<dbReference type="SUPFAM" id="SSF63748">
    <property type="entry name" value="Tudor/PWWP/MBT"/>
    <property type="match status" value="1"/>
</dbReference>
<evidence type="ECO:0000256" key="2">
    <source>
        <dbReference type="ARBA" id="ARBA00022737"/>
    </source>
</evidence>
<dbReference type="GO" id="GO:0000398">
    <property type="term" value="P:mRNA splicing, via spliceosome"/>
    <property type="evidence" value="ECO:0007669"/>
    <property type="project" value="InterPro"/>
</dbReference>
<accession>A0A835HQY1</accession>
<dbReference type="GO" id="GO:0005829">
    <property type="term" value="C:cytosol"/>
    <property type="evidence" value="ECO:0007669"/>
    <property type="project" value="TreeGrafter"/>
</dbReference>
<dbReference type="InterPro" id="IPR035979">
    <property type="entry name" value="RBD_domain_sf"/>
</dbReference>
<dbReference type="PROSITE" id="PS50304">
    <property type="entry name" value="TUDOR"/>
    <property type="match status" value="1"/>
</dbReference>
<dbReference type="GO" id="GO:0003723">
    <property type="term" value="F:RNA binding"/>
    <property type="evidence" value="ECO:0007669"/>
    <property type="project" value="InterPro"/>
</dbReference>
<evidence type="ECO:0000313" key="6">
    <source>
        <dbReference type="EMBL" id="KAF9604170.1"/>
    </source>
</evidence>
<comment type="caution">
    <text evidence="6">The sequence shown here is derived from an EMBL/GenBank/DDBJ whole genome shotgun (WGS) entry which is preliminary data.</text>
</comment>
<dbReference type="InterPro" id="IPR002999">
    <property type="entry name" value="Tudor"/>
</dbReference>
<proteinExistence type="predicted"/>
<evidence type="ECO:0000259" key="5">
    <source>
        <dbReference type="PROSITE" id="PS50304"/>
    </source>
</evidence>
<organism evidence="6 7">
    <name type="scientific">Coptis chinensis</name>
    <dbReference type="NCBI Taxonomy" id="261450"/>
    <lineage>
        <taxon>Eukaryota</taxon>
        <taxon>Viridiplantae</taxon>
        <taxon>Streptophyta</taxon>
        <taxon>Embryophyta</taxon>
        <taxon>Tracheophyta</taxon>
        <taxon>Spermatophyta</taxon>
        <taxon>Magnoliopsida</taxon>
        <taxon>Ranunculales</taxon>
        <taxon>Ranunculaceae</taxon>
        <taxon>Coptidoideae</taxon>
        <taxon>Coptis</taxon>
    </lineage>
</organism>
<dbReference type="AlphaFoldDB" id="A0A835HQY1"/>
<dbReference type="PANTHER" id="PTHR12302:SF2">
    <property type="entry name" value="STAPHYLOCOCCAL NUCLEASE DOMAIN-CONTAINING PROTEIN 1"/>
    <property type="match status" value="1"/>
</dbReference>
<dbReference type="GO" id="GO:0089701">
    <property type="term" value="C:U2AF complex"/>
    <property type="evidence" value="ECO:0007669"/>
    <property type="project" value="InterPro"/>
</dbReference>
<evidence type="ECO:0000313" key="7">
    <source>
        <dbReference type="Proteomes" id="UP000631114"/>
    </source>
</evidence>
<dbReference type="Pfam" id="PF00567">
    <property type="entry name" value="TUDOR"/>
    <property type="match status" value="1"/>
</dbReference>
<dbReference type="SUPFAM" id="SSF54928">
    <property type="entry name" value="RNA-binding domain, RBD"/>
    <property type="match status" value="1"/>
</dbReference>
<dbReference type="GO" id="GO:0004518">
    <property type="term" value="F:nuclease activity"/>
    <property type="evidence" value="ECO:0007669"/>
    <property type="project" value="TreeGrafter"/>
</dbReference>
<dbReference type="Proteomes" id="UP000631114">
    <property type="component" value="Unassembled WGS sequence"/>
</dbReference>
<sequence>MVSSNQHFLIKNEGFVNGFGAKTNRQQRRQVADVSNKLQTNETEITKKESNLAKIKVVDFYKDLFEELSKYGEIESLNIYDNLADHMVANVYVQFREEEHVVAAAVQYLTRRFYAERDPFGKGSSSNAHNRFVNASSKKTKDFLPFLQRSRRLPAIPKETCTVAFSFSGVRCPGRGKPYSDEAIAFMRRKILQRDVETNVVVTLPEAGLAKLQIAFGADRIADAHLLAQAEQSAKRKKLKIVNTPRGVVESPKDLFEVFYVDYGNQEDVTYSQLRHLDPSVSSAPGLAQSFGCLEKYRRLTASWKSFLSDIVNATQVLLKVHILMFLPIQ</sequence>
<dbReference type="InterPro" id="IPR035437">
    <property type="entry name" value="SNase_OB-fold_sf"/>
</dbReference>
<dbReference type="GO" id="GO:0006402">
    <property type="term" value="P:mRNA catabolic process"/>
    <property type="evidence" value="ECO:0007669"/>
    <property type="project" value="TreeGrafter"/>
</dbReference>
<evidence type="ECO:0000256" key="1">
    <source>
        <dbReference type="ARBA" id="ARBA00022723"/>
    </source>
</evidence>
<reference evidence="6 7" key="1">
    <citation type="submission" date="2020-10" db="EMBL/GenBank/DDBJ databases">
        <title>The Coptis chinensis genome and diversification of protoberbering-type alkaloids.</title>
        <authorList>
            <person name="Wang B."/>
            <person name="Shu S."/>
            <person name="Song C."/>
            <person name="Liu Y."/>
        </authorList>
    </citation>
    <scope>NUCLEOTIDE SEQUENCE [LARGE SCALE GENOMIC DNA]</scope>
    <source>
        <strain evidence="6">HL-2020</strain>
        <tissue evidence="6">Leaf</tissue>
    </source>
</reference>
<dbReference type="PRINTS" id="PR01848">
    <property type="entry name" value="U2AUXFACTOR"/>
</dbReference>
<keyword evidence="4" id="KW-0862">Zinc</keyword>
<dbReference type="SUPFAM" id="SSF50199">
    <property type="entry name" value="Staphylococcal nuclease"/>
    <property type="match status" value="1"/>
</dbReference>
<dbReference type="OrthoDB" id="1915169at2759"/>
<feature type="domain" description="Tudor" evidence="5">
    <location>
        <begin position="219"/>
        <end position="284"/>
    </location>
</feature>
<dbReference type="Gene3D" id="2.30.30.140">
    <property type="match status" value="1"/>
</dbReference>
<gene>
    <name evidence="6" type="ORF">IFM89_003294</name>
</gene>
<dbReference type="PANTHER" id="PTHR12302">
    <property type="entry name" value="EBNA2 BINDING PROTEIN P100"/>
    <property type="match status" value="1"/>
</dbReference>
<keyword evidence="2" id="KW-0677">Repeat</keyword>
<evidence type="ECO:0000256" key="3">
    <source>
        <dbReference type="ARBA" id="ARBA00022771"/>
    </source>
</evidence>
<keyword evidence="7" id="KW-1185">Reference proteome</keyword>
<evidence type="ECO:0000256" key="4">
    <source>
        <dbReference type="ARBA" id="ARBA00022833"/>
    </source>
</evidence>
<protein>
    <recommendedName>
        <fullName evidence="5">Tudor domain-containing protein</fullName>
    </recommendedName>
</protein>
<keyword evidence="3" id="KW-0863">Zinc-finger</keyword>
<dbReference type="EMBL" id="JADFTS010000005">
    <property type="protein sequence ID" value="KAF9604170.1"/>
    <property type="molecule type" value="Genomic_DNA"/>
</dbReference>
<dbReference type="Gene3D" id="3.30.70.330">
    <property type="match status" value="1"/>
</dbReference>
<name>A0A835HQY1_9MAGN</name>
<keyword evidence="1" id="KW-0479">Metal-binding</keyword>
<dbReference type="InterPro" id="IPR012677">
    <property type="entry name" value="Nucleotide-bd_a/b_plait_sf"/>
</dbReference>